<sequence>MATLNNCTHLHHMFKYNHENGTNYTRNHFRRHL</sequence>
<evidence type="ECO:0000313" key="1">
    <source>
        <dbReference type="EMBL" id="CAB01612.1"/>
    </source>
</evidence>
<gene>
    <name evidence="1" type="primary">P1</name>
</gene>
<proteinExistence type="predicted"/>
<organism evidence="1">
    <name type="scientific">Lettuce mosaic virus</name>
    <dbReference type="NCBI Taxonomy" id="12202"/>
    <lineage>
        <taxon>Viruses</taxon>
        <taxon>Riboviria</taxon>
        <taxon>Orthornavirae</taxon>
        <taxon>Pisuviricota</taxon>
        <taxon>Stelpaviricetes</taxon>
        <taxon>Patatavirales</taxon>
        <taxon>Potyviridae</taxon>
        <taxon>Potyvirus</taxon>
        <taxon>Potyvirus lactucae</taxon>
    </lineage>
</organism>
<protein>
    <submittedName>
        <fullName evidence="1">p1 protein</fullName>
    </submittedName>
</protein>
<accession>O09759</accession>
<reference evidence="1" key="1">
    <citation type="journal article" date="1997" name="Phytopathology">
        <title>Biological and molecular variability of lettuce mosaic virus isolates.</title>
        <authorList>
            <person name="Revers F."/>
            <person name="Lot H."/>
            <person name="Souche S."/>
            <person name="Le Gall O."/>
            <person name="Candresse T."/>
            <person name="Dunez J."/>
        </authorList>
    </citation>
    <scope>NUCLEOTIDE SEQUENCE</scope>
    <source>
        <strain evidence="1">Yar</strain>
    </source>
</reference>
<dbReference type="EMBL" id="Z78219">
    <property type="protein sequence ID" value="CAB01612.1"/>
    <property type="molecule type" value="Genomic_RNA"/>
</dbReference>
<feature type="non-terminal residue" evidence="1">
    <location>
        <position position="33"/>
    </location>
</feature>
<name>O09759_9POTV</name>